<feature type="transmembrane region" description="Helical" evidence="8">
    <location>
        <begin position="152"/>
        <end position="173"/>
    </location>
</feature>
<comment type="subcellular location">
    <subcellularLocation>
        <location evidence="1">Cell membrane</location>
        <topology evidence="1">Multi-pass membrane protein</topology>
    </subcellularLocation>
</comment>
<protein>
    <recommendedName>
        <fullName evidence="11">Glycosyltransferase RgtA/B/C/D-like domain-containing protein</fullName>
    </recommendedName>
</protein>
<evidence type="ECO:0000256" key="1">
    <source>
        <dbReference type="ARBA" id="ARBA00004651"/>
    </source>
</evidence>
<keyword evidence="2" id="KW-1003">Cell membrane</keyword>
<evidence type="ECO:0000256" key="3">
    <source>
        <dbReference type="ARBA" id="ARBA00022676"/>
    </source>
</evidence>
<feature type="transmembrane region" description="Helical" evidence="8">
    <location>
        <begin position="21"/>
        <end position="39"/>
    </location>
</feature>
<feature type="transmembrane region" description="Helical" evidence="8">
    <location>
        <begin position="233"/>
        <end position="255"/>
    </location>
</feature>
<accession>A0ABT2A774</accession>
<reference evidence="9 10" key="1">
    <citation type="submission" date="2022-08" db="EMBL/GenBank/DDBJ databases">
        <title>Reclassification of Massilia species as members of the genera Telluria, Duganella, Pseudoduganella, Mokoshia gen. nov. and Zemynaea gen. nov. using orthogonal and non-orthogonal genome-based approaches.</title>
        <authorList>
            <person name="Bowman J.P."/>
        </authorList>
    </citation>
    <scope>NUCLEOTIDE SEQUENCE [LARGE SCALE GENOMIC DNA]</scope>
    <source>
        <strain evidence="9 10">LMG 28164</strain>
    </source>
</reference>
<keyword evidence="6 8" id="KW-1133">Transmembrane helix</keyword>
<proteinExistence type="predicted"/>
<dbReference type="InterPro" id="IPR050297">
    <property type="entry name" value="LipidA_mod_glycosyltrf_83"/>
</dbReference>
<evidence type="ECO:0000256" key="5">
    <source>
        <dbReference type="ARBA" id="ARBA00022692"/>
    </source>
</evidence>
<name>A0ABT2A774_9BURK</name>
<evidence type="ECO:0000313" key="9">
    <source>
        <dbReference type="EMBL" id="MCS0589962.1"/>
    </source>
</evidence>
<evidence type="ECO:0000256" key="2">
    <source>
        <dbReference type="ARBA" id="ARBA00022475"/>
    </source>
</evidence>
<gene>
    <name evidence="9" type="ORF">NX782_12185</name>
</gene>
<dbReference type="PANTHER" id="PTHR33908">
    <property type="entry name" value="MANNOSYLTRANSFERASE YKCB-RELATED"/>
    <property type="match status" value="1"/>
</dbReference>
<evidence type="ECO:0008006" key="11">
    <source>
        <dbReference type="Google" id="ProtNLM"/>
    </source>
</evidence>
<evidence type="ECO:0000256" key="8">
    <source>
        <dbReference type="SAM" id="Phobius"/>
    </source>
</evidence>
<dbReference type="EMBL" id="JANUGX010000012">
    <property type="protein sequence ID" value="MCS0589962.1"/>
    <property type="molecule type" value="Genomic_DNA"/>
</dbReference>
<comment type="caution">
    <text evidence="9">The sequence shown here is derived from an EMBL/GenBank/DDBJ whole genome shotgun (WGS) entry which is preliminary data.</text>
</comment>
<keyword evidence="5 8" id="KW-0812">Transmembrane</keyword>
<keyword evidence="10" id="KW-1185">Reference proteome</keyword>
<feature type="transmembrane region" description="Helical" evidence="8">
    <location>
        <begin position="185"/>
        <end position="202"/>
    </location>
</feature>
<dbReference type="Proteomes" id="UP001205560">
    <property type="component" value="Unassembled WGS sequence"/>
</dbReference>
<dbReference type="RefSeq" id="WP_258845737.1">
    <property type="nucleotide sequence ID" value="NZ_JANUGX010000012.1"/>
</dbReference>
<evidence type="ECO:0000256" key="4">
    <source>
        <dbReference type="ARBA" id="ARBA00022679"/>
    </source>
</evidence>
<feature type="transmembrane region" description="Helical" evidence="8">
    <location>
        <begin position="343"/>
        <end position="360"/>
    </location>
</feature>
<evidence type="ECO:0000256" key="7">
    <source>
        <dbReference type="ARBA" id="ARBA00023136"/>
    </source>
</evidence>
<feature type="transmembrane region" description="Helical" evidence="8">
    <location>
        <begin position="311"/>
        <end position="331"/>
    </location>
</feature>
<keyword evidence="4" id="KW-0808">Transferase</keyword>
<feature type="transmembrane region" description="Helical" evidence="8">
    <location>
        <begin position="128"/>
        <end position="146"/>
    </location>
</feature>
<feature type="transmembrane region" description="Helical" evidence="8">
    <location>
        <begin position="208"/>
        <end position="226"/>
    </location>
</feature>
<evidence type="ECO:0000256" key="6">
    <source>
        <dbReference type="ARBA" id="ARBA00022989"/>
    </source>
</evidence>
<dbReference type="PANTHER" id="PTHR33908:SF11">
    <property type="entry name" value="MEMBRANE PROTEIN"/>
    <property type="match status" value="1"/>
</dbReference>
<sequence length="514" mass="56556">MDLPRDEAALTPASDAPLAPSRFMLLCGLLGVLALLLRLPTLSSRSLWLDETYSAWFSNLPLHALWTEVPLYETHPPFYYTLLKGWRALFGSSEAGLRSLCVLASVLNVVLMPVCARWARLGARAERVGLLAGLLLAVNANNILFAQQARPYAIHALAGMLAVFFAGMLVRELSGVHAPGARPRLWTWAAGLALSAASMLWLHNTGVFAAFAIWTGMTAGLLFAAPGPRRRQALAVAVAGLGALLLWLPFLPMLMRQSAAMAKLAYWIRFSPPSMKSAWTVMAGSQHLHYPILALVLLAFIWLWKRARPQVWLLACTMLLPILAMAAYSLLVKPVFLSRLFEWLAPLTMALAALGIAALPRSWRLPALALVLALSSWDVVGFYRSHTENWREMLVQLKHDAQPGDLVLAFPNEIQMPVSYYMKDGPAVTYLPGPFPALGLARVYTGNAGAPNIAPDDAARLRALVAGRRRVWLIERRADLYDPTGIVTKELEACCRLLRRLDGIGANVSLYEKR</sequence>
<keyword evidence="7 8" id="KW-0472">Membrane</keyword>
<feature type="transmembrane region" description="Helical" evidence="8">
    <location>
        <begin position="288"/>
        <end position="304"/>
    </location>
</feature>
<keyword evidence="3" id="KW-0328">Glycosyltransferase</keyword>
<evidence type="ECO:0000313" key="10">
    <source>
        <dbReference type="Proteomes" id="UP001205560"/>
    </source>
</evidence>
<organism evidence="9 10">
    <name type="scientific">Massilia norwichensis</name>
    <dbReference type="NCBI Taxonomy" id="1442366"/>
    <lineage>
        <taxon>Bacteria</taxon>
        <taxon>Pseudomonadati</taxon>
        <taxon>Pseudomonadota</taxon>
        <taxon>Betaproteobacteria</taxon>
        <taxon>Burkholderiales</taxon>
        <taxon>Oxalobacteraceae</taxon>
        <taxon>Telluria group</taxon>
        <taxon>Massilia</taxon>
    </lineage>
</organism>